<evidence type="ECO:0000313" key="2">
    <source>
        <dbReference type="Proteomes" id="UP000095283"/>
    </source>
</evidence>
<dbReference type="Proteomes" id="UP000095283">
    <property type="component" value="Unplaced"/>
</dbReference>
<sequence>MHAEQWDPHPGQVLQQAIPVQVQQTQSNGALVTDEIRFSIIDSIYLRPGIWDSQREKTIGPSRKELFVEVTGLINQQHRIEPELTPEEVEKQWKNLKDTYMKTRKRVTFNNDGVLIPPKWKFYNSLMFLEELFGNQRGGKRRLDEVAGPSQAADVSVNQTKRLRTDEDSEEDEYMAFCEYFENFSGRSLLYPLRDIGYKDRVQFLKVQKSIRDLLHETQMEMLLSHMR</sequence>
<evidence type="ECO:0000259" key="1">
    <source>
        <dbReference type="PROSITE" id="PS51029"/>
    </source>
</evidence>
<dbReference type="SMART" id="SM00595">
    <property type="entry name" value="MADF"/>
    <property type="match status" value="1"/>
</dbReference>
<accession>A0A1I7XPX7</accession>
<dbReference type="AlphaFoldDB" id="A0A1I7XPX7"/>
<evidence type="ECO:0000313" key="3">
    <source>
        <dbReference type="WBParaSite" id="Hba_19394"/>
    </source>
</evidence>
<feature type="domain" description="MADF" evidence="1">
    <location>
        <begin position="39"/>
        <end position="134"/>
    </location>
</feature>
<dbReference type="Pfam" id="PF10545">
    <property type="entry name" value="MADF_DNA_bdg"/>
    <property type="match status" value="1"/>
</dbReference>
<organism evidence="2 3">
    <name type="scientific">Heterorhabditis bacteriophora</name>
    <name type="common">Entomopathogenic nematode worm</name>
    <dbReference type="NCBI Taxonomy" id="37862"/>
    <lineage>
        <taxon>Eukaryota</taxon>
        <taxon>Metazoa</taxon>
        <taxon>Ecdysozoa</taxon>
        <taxon>Nematoda</taxon>
        <taxon>Chromadorea</taxon>
        <taxon>Rhabditida</taxon>
        <taxon>Rhabditina</taxon>
        <taxon>Rhabditomorpha</taxon>
        <taxon>Strongyloidea</taxon>
        <taxon>Heterorhabditidae</taxon>
        <taxon>Heterorhabditis</taxon>
    </lineage>
</organism>
<dbReference type="InterPro" id="IPR006578">
    <property type="entry name" value="MADF-dom"/>
</dbReference>
<reference evidence="3" key="1">
    <citation type="submission" date="2016-11" db="UniProtKB">
        <authorList>
            <consortium name="WormBaseParasite"/>
        </authorList>
    </citation>
    <scope>IDENTIFICATION</scope>
</reference>
<dbReference type="PROSITE" id="PS51029">
    <property type="entry name" value="MADF"/>
    <property type="match status" value="1"/>
</dbReference>
<proteinExistence type="predicted"/>
<keyword evidence="2" id="KW-1185">Reference proteome</keyword>
<protein>
    <submittedName>
        <fullName evidence="3">MADF domain-containing protein</fullName>
    </submittedName>
</protein>
<name>A0A1I7XPX7_HETBA</name>
<dbReference type="WBParaSite" id="Hba_19394">
    <property type="protein sequence ID" value="Hba_19394"/>
    <property type="gene ID" value="Hba_19394"/>
</dbReference>